<feature type="non-terminal residue" evidence="2">
    <location>
        <position position="62"/>
    </location>
</feature>
<evidence type="ECO:0000313" key="4">
    <source>
        <dbReference type="Proteomes" id="UP000232688"/>
    </source>
</evidence>
<keyword evidence="1" id="KW-0472">Membrane</keyword>
<feature type="transmembrane region" description="Helical" evidence="1">
    <location>
        <begin position="31"/>
        <end position="52"/>
    </location>
</feature>
<dbReference type="VEuPathDB" id="FungiDB:RhiirA1_536714"/>
<dbReference type="EMBL" id="LLXJ01000699">
    <property type="protein sequence ID" value="PKC06924.1"/>
    <property type="molecule type" value="Genomic_DNA"/>
</dbReference>
<organism evidence="2 5">
    <name type="scientific">Rhizophagus irregularis</name>
    <dbReference type="NCBI Taxonomy" id="588596"/>
    <lineage>
        <taxon>Eukaryota</taxon>
        <taxon>Fungi</taxon>
        <taxon>Fungi incertae sedis</taxon>
        <taxon>Mucoromycota</taxon>
        <taxon>Glomeromycotina</taxon>
        <taxon>Glomeromycetes</taxon>
        <taxon>Glomerales</taxon>
        <taxon>Glomeraceae</taxon>
        <taxon>Rhizophagus</taxon>
    </lineage>
</organism>
<reference evidence="2 5" key="1">
    <citation type="submission" date="2016-04" db="EMBL/GenBank/DDBJ databases">
        <title>Genome analyses suggest a sexual origin of heterokaryosis in a supposedly ancient asexual fungus.</title>
        <authorList>
            <person name="Ropars J."/>
            <person name="Sedzielewska K."/>
            <person name="Noel J."/>
            <person name="Charron P."/>
            <person name="Farinelli L."/>
            <person name="Marton T."/>
            <person name="Kruger M."/>
            <person name="Pelin A."/>
            <person name="Brachmann A."/>
            <person name="Corradi N."/>
        </authorList>
    </citation>
    <scope>NUCLEOTIDE SEQUENCE [LARGE SCALE GENOMIC DNA]</scope>
    <source>
        <strain evidence="2 5">A5</strain>
    </source>
</reference>
<dbReference type="Proteomes" id="UP000232722">
    <property type="component" value="Unassembled WGS sequence"/>
</dbReference>
<proteinExistence type="predicted"/>
<keyword evidence="1" id="KW-0812">Transmembrane</keyword>
<evidence type="ECO:0000256" key="1">
    <source>
        <dbReference type="SAM" id="Phobius"/>
    </source>
</evidence>
<dbReference type="Proteomes" id="UP000232688">
    <property type="component" value="Unassembled WGS sequence"/>
</dbReference>
<evidence type="ECO:0000313" key="3">
    <source>
        <dbReference type="EMBL" id="PKC64945.1"/>
    </source>
</evidence>
<reference evidence="3 4" key="3">
    <citation type="submission" date="2017-10" db="EMBL/GenBank/DDBJ databases">
        <title>Extensive intraspecific genome diversity in a model arbuscular mycorrhizal fungus.</title>
        <authorList>
            <person name="Chen E.C.H."/>
            <person name="Morin E."/>
            <person name="Baudet D."/>
            <person name="Noel J."/>
            <person name="Ndikumana S."/>
            <person name="Charron P."/>
            <person name="St-Onge C."/>
            <person name="Giorgi J."/>
            <person name="Grigoriev I.V."/>
            <person name="Roux C."/>
            <person name="Martin F.M."/>
            <person name="Corradi N."/>
        </authorList>
    </citation>
    <scope>NUCLEOTIDE SEQUENCE [LARGE SCALE GENOMIC DNA]</scope>
    <source>
        <strain evidence="3 4">A1</strain>
    </source>
</reference>
<reference evidence="3 4" key="4">
    <citation type="submission" date="2017-10" db="EMBL/GenBank/DDBJ databases">
        <title>Genome analyses suggest a sexual origin of heterokaryosis in a supposedly ancient asexual fungus.</title>
        <authorList>
            <person name="Corradi N."/>
            <person name="Sedzielewska K."/>
            <person name="Noel J."/>
            <person name="Charron P."/>
            <person name="Farinelli L."/>
            <person name="Marton T."/>
            <person name="Kruger M."/>
            <person name="Pelin A."/>
            <person name="Brachmann A."/>
            <person name="Corradi N."/>
        </authorList>
    </citation>
    <scope>NUCLEOTIDE SEQUENCE [LARGE SCALE GENOMIC DNA]</scope>
    <source>
        <strain evidence="3 4">A1</strain>
    </source>
</reference>
<accession>A0A2I1EZ03</accession>
<reference evidence="2 5" key="2">
    <citation type="submission" date="2017-09" db="EMBL/GenBank/DDBJ databases">
        <title>Extensive intraspecific genome diversity in a model arbuscular mycorrhizal fungus.</title>
        <authorList>
            <person name="Chen E.C."/>
            <person name="Morin E."/>
            <person name="Beaudet D."/>
            <person name="Noel J."/>
            <person name="Ndikumana S."/>
            <person name="Charron P."/>
            <person name="St-Onge C."/>
            <person name="Giorgi J."/>
            <person name="Grigoriev I.V."/>
            <person name="Roux C."/>
            <person name="Martin F.M."/>
            <person name="Corradi N."/>
        </authorList>
    </citation>
    <scope>NUCLEOTIDE SEQUENCE [LARGE SCALE GENOMIC DNA]</scope>
    <source>
        <strain evidence="2 5">A5</strain>
    </source>
</reference>
<name>A0A2I1EZ03_9GLOM</name>
<sequence length="62" mass="7157">MKEKFGKLRSENKRSQNGNLAFDKLKKSLKITIIVLLFGLNNTSTLFAIVVLKHDYFQLLVM</sequence>
<gene>
    <name evidence="3" type="ORF">RhiirA1_536714</name>
    <name evidence="2" type="ORF">RhiirA5_501021</name>
</gene>
<keyword evidence="1" id="KW-1133">Transmembrane helix</keyword>
<evidence type="ECO:0000313" key="2">
    <source>
        <dbReference type="EMBL" id="PKC06924.1"/>
    </source>
</evidence>
<protein>
    <submittedName>
        <fullName evidence="2">Uncharacterized protein</fullName>
    </submittedName>
</protein>
<comment type="caution">
    <text evidence="2">The sequence shown here is derived from an EMBL/GenBank/DDBJ whole genome shotgun (WGS) entry which is preliminary data.</text>
</comment>
<evidence type="ECO:0000313" key="5">
    <source>
        <dbReference type="Proteomes" id="UP000232722"/>
    </source>
</evidence>
<dbReference type="AlphaFoldDB" id="A0A2I1EZ03"/>
<dbReference type="EMBL" id="LLXH01000588">
    <property type="protein sequence ID" value="PKC64945.1"/>
    <property type="molecule type" value="Genomic_DNA"/>
</dbReference>